<gene>
    <name evidence="1" type="ORF">CCE28_15065</name>
</gene>
<evidence type="ECO:0000313" key="2">
    <source>
        <dbReference type="Proteomes" id="UP000216024"/>
    </source>
</evidence>
<dbReference type="NCBIfam" id="NF046065">
    <property type="entry name" value="MtxRegRemB"/>
    <property type="match status" value="1"/>
</dbReference>
<protein>
    <recommendedName>
        <fullName evidence="3">DUF370 domain-containing protein</fullName>
    </recommendedName>
</protein>
<accession>A0A267MFS8</accession>
<dbReference type="Proteomes" id="UP000216024">
    <property type="component" value="Unassembled WGS sequence"/>
</dbReference>
<keyword evidence="2" id="KW-1185">Reference proteome</keyword>
<name>A0A267MFS8_9FIRM</name>
<dbReference type="RefSeq" id="WP_095134559.1">
    <property type="nucleotide sequence ID" value="NZ_NIBG01000015.1"/>
</dbReference>
<organism evidence="1 2">
    <name type="scientific">Anaeromicrobium sediminis</name>
    <dbReference type="NCBI Taxonomy" id="1478221"/>
    <lineage>
        <taxon>Bacteria</taxon>
        <taxon>Bacillati</taxon>
        <taxon>Bacillota</taxon>
        <taxon>Clostridia</taxon>
        <taxon>Peptostreptococcales</taxon>
        <taxon>Thermotaleaceae</taxon>
        <taxon>Anaeromicrobium</taxon>
    </lineage>
</organism>
<dbReference type="AlphaFoldDB" id="A0A267MFS8"/>
<evidence type="ECO:0008006" key="3">
    <source>
        <dbReference type="Google" id="ProtNLM"/>
    </source>
</evidence>
<dbReference type="EMBL" id="NIBG01000015">
    <property type="protein sequence ID" value="PAB58429.1"/>
    <property type="molecule type" value="Genomic_DNA"/>
</dbReference>
<sequence>MFLHLGRDVVVPRKNIISILDYETFKKSKTGREFLKVIEEEEFVRKISDDKIKSCVITEKVEINKKRKVIKTVVYYSPISSVTLQKRANNVEDIYIDEK</sequence>
<comment type="caution">
    <text evidence="1">The sequence shown here is derived from an EMBL/GenBank/DDBJ whole genome shotgun (WGS) entry which is preliminary data.</text>
</comment>
<proteinExistence type="predicted"/>
<evidence type="ECO:0000313" key="1">
    <source>
        <dbReference type="EMBL" id="PAB58429.1"/>
    </source>
</evidence>
<dbReference type="OrthoDB" id="9811390at2"/>
<reference evidence="1 2" key="1">
    <citation type="submission" date="2017-06" db="EMBL/GenBank/DDBJ databases">
        <title>Draft genome sequence of anaerobic fermentative bacterium Anaeromicrobium sediminis DY2726D isolated from West Pacific Ocean sediments.</title>
        <authorList>
            <person name="Zeng X."/>
        </authorList>
    </citation>
    <scope>NUCLEOTIDE SEQUENCE [LARGE SCALE GENOMIC DNA]</scope>
    <source>
        <strain evidence="1 2">DY2726D</strain>
    </source>
</reference>